<accession>A0A9D4V6V8</accession>
<name>A0A9D4V6V8_ADICA</name>
<protein>
    <submittedName>
        <fullName evidence="2">Uncharacterized protein</fullName>
    </submittedName>
</protein>
<keyword evidence="3" id="KW-1185">Reference proteome</keyword>
<proteinExistence type="predicted"/>
<gene>
    <name evidence="2" type="ORF">GOP47_0005516</name>
</gene>
<evidence type="ECO:0000256" key="1">
    <source>
        <dbReference type="SAM" id="MobiDB-lite"/>
    </source>
</evidence>
<feature type="region of interest" description="Disordered" evidence="1">
    <location>
        <begin position="136"/>
        <end position="163"/>
    </location>
</feature>
<dbReference type="Proteomes" id="UP000886520">
    <property type="component" value="Chromosome 5"/>
</dbReference>
<dbReference type="EMBL" id="JABFUD020000005">
    <property type="protein sequence ID" value="KAI5080037.1"/>
    <property type="molecule type" value="Genomic_DNA"/>
</dbReference>
<sequence>MAETYPIARPLKLNTSPAAAKAWPALLALSLRAPILESFRKRRFVRCFVVLGANSPSFMSTSEAVAWPFTPCVFAAVNDFLGCRESLGVLGAERILRRPLTLHFLCCLLAVSRCGAPASSIISTMPSCSEVILKGPGGDGKDRTSDVLANKGTEEIDMDSSAA</sequence>
<dbReference type="AlphaFoldDB" id="A0A9D4V6V8"/>
<evidence type="ECO:0000313" key="2">
    <source>
        <dbReference type="EMBL" id="KAI5080037.1"/>
    </source>
</evidence>
<comment type="caution">
    <text evidence="2">The sequence shown here is derived from an EMBL/GenBank/DDBJ whole genome shotgun (WGS) entry which is preliminary data.</text>
</comment>
<organism evidence="2 3">
    <name type="scientific">Adiantum capillus-veneris</name>
    <name type="common">Maidenhair fern</name>
    <dbReference type="NCBI Taxonomy" id="13818"/>
    <lineage>
        <taxon>Eukaryota</taxon>
        <taxon>Viridiplantae</taxon>
        <taxon>Streptophyta</taxon>
        <taxon>Embryophyta</taxon>
        <taxon>Tracheophyta</taxon>
        <taxon>Polypodiopsida</taxon>
        <taxon>Polypodiidae</taxon>
        <taxon>Polypodiales</taxon>
        <taxon>Pteridineae</taxon>
        <taxon>Pteridaceae</taxon>
        <taxon>Vittarioideae</taxon>
        <taxon>Adiantum</taxon>
    </lineage>
</organism>
<evidence type="ECO:0000313" key="3">
    <source>
        <dbReference type="Proteomes" id="UP000886520"/>
    </source>
</evidence>
<reference evidence="2 3" key="1">
    <citation type="submission" date="2021-01" db="EMBL/GenBank/DDBJ databases">
        <title>Adiantum capillus-veneris genome.</title>
        <authorList>
            <person name="Fang Y."/>
            <person name="Liao Q."/>
        </authorList>
    </citation>
    <scope>NUCLEOTIDE SEQUENCE [LARGE SCALE GENOMIC DNA]</scope>
    <source>
        <strain evidence="2">H3</strain>
        <tissue evidence="2">Leaf</tissue>
    </source>
</reference>